<feature type="domain" description="Metallo-beta-lactamase" evidence="7">
    <location>
        <begin position="456"/>
        <end position="658"/>
    </location>
</feature>
<dbReference type="InterPro" id="IPR035681">
    <property type="entry name" value="ComA-like_MBL"/>
</dbReference>
<dbReference type="Proteomes" id="UP001292084">
    <property type="component" value="Unassembled WGS sequence"/>
</dbReference>
<dbReference type="Pfam" id="PF13567">
    <property type="entry name" value="DUF4131"/>
    <property type="match status" value="1"/>
</dbReference>
<protein>
    <submittedName>
        <fullName evidence="8">DNA internalization-related competence protein ComEC/Rec2</fullName>
    </submittedName>
</protein>
<dbReference type="InterPro" id="IPR036866">
    <property type="entry name" value="RibonucZ/Hydroxyglut_hydro"/>
</dbReference>
<dbReference type="NCBIfam" id="TIGR00361">
    <property type="entry name" value="ComEC_Rec2"/>
    <property type="match status" value="1"/>
</dbReference>
<dbReference type="Pfam" id="PF00753">
    <property type="entry name" value="Lactamase_B"/>
    <property type="match status" value="1"/>
</dbReference>
<feature type="transmembrane region" description="Helical" evidence="6">
    <location>
        <begin position="423"/>
        <end position="443"/>
    </location>
</feature>
<dbReference type="CDD" id="cd07731">
    <property type="entry name" value="ComA-like_MBL-fold"/>
    <property type="match status" value="1"/>
</dbReference>
<evidence type="ECO:0000256" key="4">
    <source>
        <dbReference type="ARBA" id="ARBA00022989"/>
    </source>
</evidence>
<dbReference type="SMART" id="SM00849">
    <property type="entry name" value="Lactamase_B"/>
    <property type="match status" value="1"/>
</dbReference>
<evidence type="ECO:0000256" key="2">
    <source>
        <dbReference type="ARBA" id="ARBA00022475"/>
    </source>
</evidence>
<feature type="transmembrane region" description="Helical" evidence="6">
    <location>
        <begin position="211"/>
        <end position="230"/>
    </location>
</feature>
<keyword evidence="3 6" id="KW-0812">Transmembrane</keyword>
<dbReference type="Gene3D" id="3.60.15.10">
    <property type="entry name" value="Ribonuclease Z/Hydroxyacylglutathione hydrolase-like"/>
    <property type="match status" value="1"/>
</dbReference>
<keyword evidence="5 6" id="KW-0472">Membrane</keyword>
<evidence type="ECO:0000256" key="1">
    <source>
        <dbReference type="ARBA" id="ARBA00004651"/>
    </source>
</evidence>
<dbReference type="InterPro" id="IPR001279">
    <property type="entry name" value="Metallo-B-lactamas"/>
</dbReference>
<evidence type="ECO:0000259" key="7">
    <source>
        <dbReference type="SMART" id="SM00849"/>
    </source>
</evidence>
<feature type="transmembrane region" description="Helical" evidence="6">
    <location>
        <begin position="180"/>
        <end position="199"/>
    </location>
</feature>
<dbReference type="InterPro" id="IPR025405">
    <property type="entry name" value="DUF4131"/>
</dbReference>
<dbReference type="SUPFAM" id="SSF56281">
    <property type="entry name" value="Metallo-hydrolase/oxidoreductase"/>
    <property type="match status" value="1"/>
</dbReference>
<dbReference type="PANTHER" id="PTHR30619">
    <property type="entry name" value="DNA INTERNALIZATION/COMPETENCE PROTEIN COMEC/REC2"/>
    <property type="match status" value="1"/>
</dbReference>
<evidence type="ECO:0000256" key="3">
    <source>
        <dbReference type="ARBA" id="ARBA00022692"/>
    </source>
</evidence>
<sequence>MILLVTITVSAFFFLKTDHELHALQSSLSPEMSSIPLVVQIPFTGEHSKRAIAANESEKVILTVSEQHHSLIENLPENSSCVWDGELTSPQAAENFYAFDYKKYLFYQNIHWTYRVHNVRDCVTAEESVNTFLNNLRYKGIDRIDKIFPEGIKGIAGALLFGDRSDMEEEQIRMYQRLGVIHLLAISGMHVGMITLFLWKLLLKAGLTRETVRISLFFILPFYTVMAGAAPPVIRAAGMVLLGLSLQYVFVRLPLLHILSSVFMLHLFIFPLELVNAGFQLSYAVSFALALSSGKVLGSRNKFISLLMVTSIAQLGALPIILWHFYELSLSSFLMNLIFVPLYTLFILPSFIVIYLVSFISMDAAVYAAFIPSTIISALEDLARIISELKFSILITGKPSRWKVGILIAVGYMMMSCYEKSKYMAASCCLILFAGVLTFSPYINQKGSITFISVGQGDSILIQLPFNQGNYLIDTGGQVNFGQSKSTFSVGKEIVLPYLKSMGVSTIDLLILTHHDWDHIGGAGDLLSELKVKEVWTSGGSVQKEEMQELLKAFEHDAIPVKEILETQYWQVGGNEFTVMVPSDQLEGNNGSLVLHARLGGKKWLFTGDIEEETERDMLDQFGDIDVLKVAHHGSNSSSTGNFLEIVKPETAVVSAGRNNSYGHPHPDVMERLLDTGAKVYVTSEHGAVKYTFTGDHGTFETALPYNIEN</sequence>
<keyword evidence="9" id="KW-1185">Reference proteome</keyword>
<dbReference type="Pfam" id="PF03772">
    <property type="entry name" value="Competence"/>
    <property type="match status" value="1"/>
</dbReference>
<accession>A0ABU5KLY8</accession>
<keyword evidence="2" id="KW-1003">Cell membrane</keyword>
<comment type="subcellular location">
    <subcellularLocation>
        <location evidence="1">Cell membrane</location>
        <topology evidence="1">Multi-pass membrane protein</topology>
    </subcellularLocation>
</comment>
<dbReference type="InterPro" id="IPR004477">
    <property type="entry name" value="ComEC_N"/>
</dbReference>
<feature type="transmembrane region" description="Helical" evidence="6">
    <location>
        <begin position="303"/>
        <end position="326"/>
    </location>
</feature>
<dbReference type="InterPro" id="IPR052159">
    <property type="entry name" value="Competence_DNA_uptake"/>
</dbReference>
<keyword evidence="4 6" id="KW-1133">Transmembrane helix</keyword>
<evidence type="ECO:0000256" key="5">
    <source>
        <dbReference type="ARBA" id="ARBA00023136"/>
    </source>
</evidence>
<dbReference type="InterPro" id="IPR004797">
    <property type="entry name" value="Competence_ComEC/Rec2"/>
</dbReference>
<evidence type="ECO:0000313" key="8">
    <source>
        <dbReference type="EMBL" id="MDZ5712287.1"/>
    </source>
</evidence>
<evidence type="ECO:0000256" key="6">
    <source>
        <dbReference type="SAM" id="Phobius"/>
    </source>
</evidence>
<name>A0ABU5KLY8_9BACL</name>
<dbReference type="PANTHER" id="PTHR30619:SF1">
    <property type="entry name" value="RECOMBINATION PROTEIN 2"/>
    <property type="match status" value="1"/>
</dbReference>
<organism evidence="8 9">
    <name type="scientific">Jeotgalibacillus haloalkalitolerans</name>
    <dbReference type="NCBI Taxonomy" id="3104292"/>
    <lineage>
        <taxon>Bacteria</taxon>
        <taxon>Bacillati</taxon>
        <taxon>Bacillota</taxon>
        <taxon>Bacilli</taxon>
        <taxon>Bacillales</taxon>
        <taxon>Caryophanaceae</taxon>
        <taxon>Jeotgalibacillus</taxon>
    </lineage>
</organism>
<proteinExistence type="predicted"/>
<reference evidence="8 9" key="1">
    <citation type="submission" date="2023-12" db="EMBL/GenBank/DDBJ databases">
        <title>Jeotgalibacillus haloalkaliphilus sp. nov., a novel salt-tolerant bacteria, isolated from the estuary of the Fenhe River into the Yellow River.</title>
        <authorList>
            <person name="Li Y."/>
        </authorList>
    </citation>
    <scope>NUCLEOTIDE SEQUENCE [LARGE SCALE GENOMIC DNA]</scope>
    <source>
        <strain evidence="8 9">HH7-29</strain>
    </source>
</reference>
<dbReference type="EMBL" id="JAXQNN010000002">
    <property type="protein sequence ID" value="MDZ5712287.1"/>
    <property type="molecule type" value="Genomic_DNA"/>
</dbReference>
<comment type="caution">
    <text evidence="8">The sequence shown here is derived from an EMBL/GenBank/DDBJ whole genome shotgun (WGS) entry which is preliminary data.</text>
</comment>
<dbReference type="NCBIfam" id="TIGR00360">
    <property type="entry name" value="ComEC_N-term"/>
    <property type="match status" value="1"/>
</dbReference>
<feature type="transmembrane region" description="Helical" evidence="6">
    <location>
        <begin position="333"/>
        <end position="358"/>
    </location>
</feature>
<evidence type="ECO:0000313" key="9">
    <source>
        <dbReference type="Proteomes" id="UP001292084"/>
    </source>
</evidence>
<gene>
    <name evidence="8" type="ORF">UFB30_08590</name>
</gene>